<dbReference type="InterPro" id="IPR002885">
    <property type="entry name" value="PPR_rpt"/>
</dbReference>
<feature type="repeat" description="PPR" evidence="3">
    <location>
        <begin position="212"/>
        <end position="246"/>
    </location>
</feature>
<name>A0AAV8EXG5_9POAL</name>
<dbReference type="PANTHER" id="PTHR47926:SF471">
    <property type="entry name" value="DYW DOMAIN-CONTAINING PROTEIN"/>
    <property type="match status" value="1"/>
</dbReference>
<keyword evidence="2" id="KW-0809">Transit peptide</keyword>
<dbReference type="NCBIfam" id="TIGR00756">
    <property type="entry name" value="PPR"/>
    <property type="match status" value="5"/>
</dbReference>
<evidence type="ECO:0000313" key="5">
    <source>
        <dbReference type="Proteomes" id="UP001140206"/>
    </source>
</evidence>
<dbReference type="EMBL" id="JAMFTS010000002">
    <property type="protein sequence ID" value="KAJ4785449.1"/>
    <property type="molecule type" value="Genomic_DNA"/>
</dbReference>
<dbReference type="InterPro" id="IPR011990">
    <property type="entry name" value="TPR-like_helical_dom_sf"/>
</dbReference>
<feature type="repeat" description="PPR" evidence="3">
    <location>
        <begin position="314"/>
        <end position="348"/>
    </location>
</feature>
<proteinExistence type="predicted"/>
<dbReference type="GO" id="GO:0009451">
    <property type="term" value="P:RNA modification"/>
    <property type="evidence" value="ECO:0007669"/>
    <property type="project" value="InterPro"/>
</dbReference>
<dbReference type="GO" id="GO:0003723">
    <property type="term" value="F:RNA binding"/>
    <property type="evidence" value="ECO:0007669"/>
    <property type="project" value="InterPro"/>
</dbReference>
<evidence type="ECO:0000256" key="3">
    <source>
        <dbReference type="PROSITE-ProRule" id="PRU00708"/>
    </source>
</evidence>
<dbReference type="Gene3D" id="1.25.40.10">
    <property type="entry name" value="Tetratricopeptide repeat domain"/>
    <property type="match status" value="5"/>
</dbReference>
<keyword evidence="5" id="KW-1185">Reference proteome</keyword>
<evidence type="ECO:0000256" key="2">
    <source>
        <dbReference type="ARBA" id="ARBA00022946"/>
    </source>
</evidence>
<reference evidence="4" key="1">
    <citation type="submission" date="2022-08" db="EMBL/GenBank/DDBJ databases">
        <authorList>
            <person name="Marques A."/>
        </authorList>
    </citation>
    <scope>NUCLEOTIDE SEQUENCE</scope>
    <source>
        <strain evidence="4">RhyPub2mFocal</strain>
        <tissue evidence="4">Leaves</tissue>
    </source>
</reference>
<dbReference type="Proteomes" id="UP001140206">
    <property type="component" value="Chromosome 2"/>
</dbReference>
<evidence type="ECO:0008006" key="6">
    <source>
        <dbReference type="Google" id="ProtNLM"/>
    </source>
</evidence>
<feature type="repeat" description="PPR" evidence="3">
    <location>
        <begin position="5"/>
        <end position="39"/>
    </location>
</feature>
<dbReference type="FunFam" id="1.25.40.10:FF:000242">
    <property type="entry name" value="Pentatricopeptide repeat-containing protein"/>
    <property type="match status" value="1"/>
</dbReference>
<dbReference type="AlphaFoldDB" id="A0AAV8EXG5"/>
<accession>A0AAV8EXG5</accession>
<protein>
    <recommendedName>
        <fullName evidence="6">Pentatricopeptide repeat-containing protein</fullName>
    </recommendedName>
</protein>
<evidence type="ECO:0000313" key="4">
    <source>
        <dbReference type="EMBL" id="KAJ4785449.1"/>
    </source>
</evidence>
<comment type="caution">
    <text evidence="4">The sequence shown here is derived from an EMBL/GenBank/DDBJ whole genome shotgun (WGS) entry which is preliminary data.</text>
</comment>
<dbReference type="Pfam" id="PF13041">
    <property type="entry name" value="PPR_2"/>
    <property type="match status" value="4"/>
</dbReference>
<feature type="repeat" description="PPR" evidence="3">
    <location>
        <begin position="111"/>
        <end position="145"/>
    </location>
</feature>
<keyword evidence="1" id="KW-0677">Repeat</keyword>
<sequence length="713" mass="79142">MSQRDVASWTTMVSSYAQQRNYSSALQVFQKMLVTDTCVLPNEFTCSTVLRCCSHFVEDGAIKLGLQLHGLALKCGFALNLIVSSSLLEFYSGLGEASLAHKVFDELPQRDVISCTCMISCLLEAKQWEKAVGVYNNMIRSSIRPTEFTFVKFLSLCASRCWDQRGKMIHSQSIRHGVEFGLILKTMLVNMYCKCGDMIYALRVFRLTKIYDVTLFTCMVSGLLKARKYEEAISMFREMDCSDISPNSMTYAGIISACASNMGVHLGKQIQSRIIKVGLEHDLSIGNSLLNLYNKCATDLGDLMCTFHQINGPNVVSWTTLISALVNHGQDLEAFTKLSEMRAIGVEPNSYTLSTILKSCNSPETLVDAEKVHAYIIKTSMDSADISIGNSLIHVYSRFNRQDDAWVVFDTIPLQRDAVTYTSLAGGLNKGGLYKNALDIVPLMMEEAVKVDGHFIACFLSAAANSAALGPGRQLHCLSVKTGLESAISVSNSLLDMYSKCNRIEEAKGVFADMKEPNVVTFNGLILGLINNGLISEALLAFEDMSLVGVKPDQITFVVVLQACNIDALVDVGIEYFKSMREIYGLDQLSEHYKLLLDLLGRAGRLEEAACMVETMPYAMDLSICKSLLGWCRLHKNLVFGEYVARKGIELEPSDPSLYRLLAGLYDVVGRHDLTEQMHVLMREKGIRVPEFKSHSLIMNQNQTGQVDMILTH</sequence>
<feature type="repeat" description="PPR" evidence="3">
    <location>
        <begin position="518"/>
        <end position="552"/>
    </location>
</feature>
<dbReference type="PROSITE" id="PS51375">
    <property type="entry name" value="PPR"/>
    <property type="match status" value="5"/>
</dbReference>
<gene>
    <name evidence="4" type="ORF">LUZ62_036695</name>
</gene>
<dbReference type="PANTHER" id="PTHR47926">
    <property type="entry name" value="PENTATRICOPEPTIDE REPEAT-CONTAINING PROTEIN"/>
    <property type="match status" value="1"/>
</dbReference>
<evidence type="ECO:0000256" key="1">
    <source>
        <dbReference type="ARBA" id="ARBA00022737"/>
    </source>
</evidence>
<organism evidence="4 5">
    <name type="scientific">Rhynchospora pubera</name>
    <dbReference type="NCBI Taxonomy" id="906938"/>
    <lineage>
        <taxon>Eukaryota</taxon>
        <taxon>Viridiplantae</taxon>
        <taxon>Streptophyta</taxon>
        <taxon>Embryophyta</taxon>
        <taxon>Tracheophyta</taxon>
        <taxon>Spermatophyta</taxon>
        <taxon>Magnoliopsida</taxon>
        <taxon>Liliopsida</taxon>
        <taxon>Poales</taxon>
        <taxon>Cyperaceae</taxon>
        <taxon>Cyperoideae</taxon>
        <taxon>Rhynchosporeae</taxon>
        <taxon>Rhynchospora</taxon>
    </lineage>
</organism>
<dbReference type="InterPro" id="IPR046960">
    <property type="entry name" value="PPR_At4g14850-like_plant"/>
</dbReference>
<dbReference type="Pfam" id="PF01535">
    <property type="entry name" value="PPR"/>
    <property type="match status" value="4"/>
</dbReference>